<reference evidence="1" key="1">
    <citation type="submission" date="2023-01" db="EMBL/GenBank/DDBJ databases">
        <authorList>
            <person name="Piombo E."/>
        </authorList>
    </citation>
    <scope>NUCLEOTIDE SEQUENCE</scope>
</reference>
<evidence type="ECO:0000313" key="1">
    <source>
        <dbReference type="EMBL" id="CAI6088421.1"/>
    </source>
</evidence>
<gene>
    <name evidence="1" type="ORF">CCHLO57077_00010885</name>
</gene>
<evidence type="ECO:0000313" key="2">
    <source>
        <dbReference type="Proteomes" id="UP001160390"/>
    </source>
</evidence>
<keyword evidence="2" id="KW-1185">Reference proteome</keyword>
<proteinExistence type="predicted"/>
<feature type="non-terminal residue" evidence="1">
    <location>
        <position position="62"/>
    </location>
</feature>
<protein>
    <submittedName>
        <fullName evidence="1">Uncharacterized protein</fullName>
    </submittedName>
</protein>
<dbReference type="AlphaFoldDB" id="A0AA35M0V0"/>
<dbReference type="EMBL" id="CABFNP030000823">
    <property type="protein sequence ID" value="CAI6088421.1"/>
    <property type="molecule type" value="Genomic_DNA"/>
</dbReference>
<dbReference type="Proteomes" id="UP001160390">
    <property type="component" value="Unassembled WGS sequence"/>
</dbReference>
<accession>A0AA35M0V0</accession>
<sequence length="62" mass="7202">MTCKWIQDQKMTDYEGLRRASVKLRGSWIEENVNKTTHPVATLKEDNCSRDALLQHPSQEIT</sequence>
<organism evidence="1 2">
    <name type="scientific">Clonostachys chloroleuca</name>
    <dbReference type="NCBI Taxonomy" id="1926264"/>
    <lineage>
        <taxon>Eukaryota</taxon>
        <taxon>Fungi</taxon>
        <taxon>Dikarya</taxon>
        <taxon>Ascomycota</taxon>
        <taxon>Pezizomycotina</taxon>
        <taxon>Sordariomycetes</taxon>
        <taxon>Hypocreomycetidae</taxon>
        <taxon>Hypocreales</taxon>
        <taxon>Bionectriaceae</taxon>
        <taxon>Clonostachys</taxon>
    </lineage>
</organism>
<name>A0AA35M0V0_9HYPO</name>
<comment type="caution">
    <text evidence="1">The sequence shown here is derived from an EMBL/GenBank/DDBJ whole genome shotgun (WGS) entry which is preliminary data.</text>
</comment>